<dbReference type="GO" id="GO:0016887">
    <property type="term" value="F:ATP hydrolysis activity"/>
    <property type="evidence" value="ECO:0007669"/>
    <property type="project" value="InterPro"/>
</dbReference>
<evidence type="ECO:0000313" key="12">
    <source>
        <dbReference type="EMBL" id="SDK33706.1"/>
    </source>
</evidence>
<dbReference type="Pfam" id="PF00005">
    <property type="entry name" value="ABC_tran"/>
    <property type="match status" value="1"/>
</dbReference>
<sequence length="457" mass="49345">MTPVVVDVEGLRMRYGRTDVLDGVSLQVRQGEVLALLGPNGAGKTTTIEILEGFRLASAGRAEVLGTDPARGGEAWRARVGVVLQSWRDHGKWRVRELLAHQASYYPGRPWDADELIAAVGLTGHAGKKIRTLSGGQRRRLDVAIGIVGRPEVLFLDEPTAGFDPQARREFHDLVGGLDTTVLLTTHDLDEAEKLADRIAVLDRGRIIADGTPYEPAGQIAGADRVRWKRGGQRFTESTPDSTAFIRELFRQYGDSISEVEVHRACAADARRPVVHARRGVRGHGVHAGHARAAEHPGHERLRRHGLHEPALSGGAWPMLALVVVVGMAATLPLGAILGSVFADSRSQGLIQLLMIAVIAISGIFYPITALPVWVQVVAQVFPVYWLGLGMRSALLPGDAVSVEIGESWRHVEMTGVLGAWVVFGLVVAPIVLRGMARGESGSGVAARRERVLQRIG</sequence>
<protein>
    <submittedName>
        <fullName evidence="12">ABC-type multidrug transport system, ATPase component</fullName>
    </submittedName>
</protein>
<evidence type="ECO:0000259" key="11">
    <source>
        <dbReference type="PROSITE" id="PS50893"/>
    </source>
</evidence>
<dbReference type="InterPro" id="IPR003439">
    <property type="entry name" value="ABC_transporter-like_ATP-bd"/>
</dbReference>
<dbReference type="SMART" id="SM00382">
    <property type="entry name" value="AAA"/>
    <property type="match status" value="1"/>
</dbReference>
<keyword evidence="4 10" id="KW-0812">Transmembrane</keyword>
<dbReference type="AlphaFoldDB" id="A0A1G9B279"/>
<dbReference type="PANTHER" id="PTHR42711:SF16">
    <property type="entry name" value="ABC TRANSPORTER ATP-BINDING PROTEIN"/>
    <property type="match status" value="1"/>
</dbReference>
<dbReference type="CDD" id="cd03230">
    <property type="entry name" value="ABC_DR_subfamily_A"/>
    <property type="match status" value="1"/>
</dbReference>
<evidence type="ECO:0000256" key="8">
    <source>
        <dbReference type="ARBA" id="ARBA00023136"/>
    </source>
</evidence>
<dbReference type="InterPro" id="IPR013525">
    <property type="entry name" value="ABC2_TM"/>
</dbReference>
<keyword evidence="9" id="KW-0046">Antibiotic resistance</keyword>
<dbReference type="InterPro" id="IPR003593">
    <property type="entry name" value="AAA+_ATPase"/>
</dbReference>
<dbReference type="STRING" id="633440.SAMN05421869_115132"/>
<dbReference type="PROSITE" id="PS00211">
    <property type="entry name" value="ABC_TRANSPORTER_1"/>
    <property type="match status" value="1"/>
</dbReference>
<dbReference type="GO" id="GO:0005524">
    <property type="term" value="F:ATP binding"/>
    <property type="evidence" value="ECO:0007669"/>
    <property type="project" value="UniProtKB-KW"/>
</dbReference>
<evidence type="ECO:0000256" key="6">
    <source>
        <dbReference type="ARBA" id="ARBA00022840"/>
    </source>
</evidence>
<proteinExistence type="predicted"/>
<name>A0A1G9B279_9ACTN</name>
<dbReference type="EMBL" id="FNDJ01000015">
    <property type="protein sequence ID" value="SDK33706.1"/>
    <property type="molecule type" value="Genomic_DNA"/>
</dbReference>
<comment type="subcellular location">
    <subcellularLocation>
        <location evidence="2">Cell membrane</location>
        <topology evidence="2">Peripheral membrane protein</topology>
    </subcellularLocation>
    <subcellularLocation>
        <location evidence="1">Membrane</location>
        <topology evidence="1">Multi-pass membrane protein</topology>
    </subcellularLocation>
</comment>
<evidence type="ECO:0000256" key="4">
    <source>
        <dbReference type="ARBA" id="ARBA00022692"/>
    </source>
</evidence>
<evidence type="ECO:0000256" key="5">
    <source>
        <dbReference type="ARBA" id="ARBA00022741"/>
    </source>
</evidence>
<evidence type="ECO:0000256" key="1">
    <source>
        <dbReference type="ARBA" id="ARBA00004141"/>
    </source>
</evidence>
<feature type="domain" description="ABC transporter" evidence="11">
    <location>
        <begin position="6"/>
        <end position="229"/>
    </location>
</feature>
<gene>
    <name evidence="12" type="ORF">SAMN05421869_115132</name>
</gene>
<feature type="transmembrane region" description="Helical" evidence="10">
    <location>
        <begin position="414"/>
        <end position="433"/>
    </location>
</feature>
<dbReference type="InterPro" id="IPR017871">
    <property type="entry name" value="ABC_transporter-like_CS"/>
</dbReference>
<feature type="transmembrane region" description="Helical" evidence="10">
    <location>
        <begin position="353"/>
        <end position="375"/>
    </location>
</feature>
<keyword evidence="8 10" id="KW-0472">Membrane</keyword>
<dbReference type="Pfam" id="PF12698">
    <property type="entry name" value="ABC2_membrane_3"/>
    <property type="match status" value="1"/>
</dbReference>
<dbReference type="InterPro" id="IPR050763">
    <property type="entry name" value="ABC_transporter_ATP-binding"/>
</dbReference>
<reference evidence="12 13" key="1">
    <citation type="submission" date="2016-10" db="EMBL/GenBank/DDBJ databases">
        <authorList>
            <person name="de Groot N.N."/>
        </authorList>
    </citation>
    <scope>NUCLEOTIDE SEQUENCE [LARGE SCALE GENOMIC DNA]</scope>
    <source>
        <strain evidence="12 13">CGMCC 4.6533</strain>
    </source>
</reference>
<dbReference type="GO" id="GO:0005886">
    <property type="term" value="C:plasma membrane"/>
    <property type="evidence" value="ECO:0007669"/>
    <property type="project" value="UniProtKB-SubCell"/>
</dbReference>
<keyword evidence="13" id="KW-1185">Reference proteome</keyword>
<evidence type="ECO:0000256" key="10">
    <source>
        <dbReference type="SAM" id="Phobius"/>
    </source>
</evidence>
<dbReference type="GO" id="GO:0046677">
    <property type="term" value="P:response to antibiotic"/>
    <property type="evidence" value="ECO:0007669"/>
    <property type="project" value="UniProtKB-KW"/>
</dbReference>
<keyword evidence="7 10" id="KW-1133">Transmembrane helix</keyword>
<dbReference type="PROSITE" id="PS50893">
    <property type="entry name" value="ABC_TRANSPORTER_2"/>
    <property type="match status" value="1"/>
</dbReference>
<keyword evidence="5" id="KW-0547">Nucleotide-binding</keyword>
<dbReference type="GO" id="GO:0140359">
    <property type="term" value="F:ABC-type transporter activity"/>
    <property type="evidence" value="ECO:0007669"/>
    <property type="project" value="InterPro"/>
</dbReference>
<evidence type="ECO:0000256" key="9">
    <source>
        <dbReference type="ARBA" id="ARBA00023251"/>
    </source>
</evidence>
<dbReference type="InterPro" id="IPR027417">
    <property type="entry name" value="P-loop_NTPase"/>
</dbReference>
<accession>A0A1G9B279</accession>
<organism evidence="12 13">
    <name type="scientific">Nonomuraea jiangxiensis</name>
    <dbReference type="NCBI Taxonomy" id="633440"/>
    <lineage>
        <taxon>Bacteria</taxon>
        <taxon>Bacillati</taxon>
        <taxon>Actinomycetota</taxon>
        <taxon>Actinomycetes</taxon>
        <taxon>Streptosporangiales</taxon>
        <taxon>Streptosporangiaceae</taxon>
        <taxon>Nonomuraea</taxon>
    </lineage>
</organism>
<keyword evidence="3" id="KW-0813">Transport</keyword>
<feature type="transmembrane region" description="Helical" evidence="10">
    <location>
        <begin position="317"/>
        <end position="341"/>
    </location>
</feature>
<evidence type="ECO:0000256" key="2">
    <source>
        <dbReference type="ARBA" id="ARBA00004202"/>
    </source>
</evidence>
<dbReference type="SUPFAM" id="SSF52540">
    <property type="entry name" value="P-loop containing nucleoside triphosphate hydrolases"/>
    <property type="match status" value="1"/>
</dbReference>
<evidence type="ECO:0000256" key="3">
    <source>
        <dbReference type="ARBA" id="ARBA00022448"/>
    </source>
</evidence>
<evidence type="ECO:0000256" key="7">
    <source>
        <dbReference type="ARBA" id="ARBA00022989"/>
    </source>
</evidence>
<dbReference type="PANTHER" id="PTHR42711">
    <property type="entry name" value="ABC TRANSPORTER ATP-BINDING PROTEIN"/>
    <property type="match status" value="1"/>
</dbReference>
<dbReference type="Gene3D" id="3.40.50.300">
    <property type="entry name" value="P-loop containing nucleotide triphosphate hydrolases"/>
    <property type="match status" value="1"/>
</dbReference>
<keyword evidence="6" id="KW-0067">ATP-binding</keyword>
<evidence type="ECO:0000313" key="13">
    <source>
        <dbReference type="Proteomes" id="UP000199202"/>
    </source>
</evidence>
<dbReference type="Proteomes" id="UP000199202">
    <property type="component" value="Unassembled WGS sequence"/>
</dbReference>